<organism evidence="2 3">
    <name type="scientific">Lecanosticta acicola</name>
    <dbReference type="NCBI Taxonomy" id="111012"/>
    <lineage>
        <taxon>Eukaryota</taxon>
        <taxon>Fungi</taxon>
        <taxon>Dikarya</taxon>
        <taxon>Ascomycota</taxon>
        <taxon>Pezizomycotina</taxon>
        <taxon>Dothideomycetes</taxon>
        <taxon>Dothideomycetidae</taxon>
        <taxon>Mycosphaerellales</taxon>
        <taxon>Mycosphaerellaceae</taxon>
        <taxon>Lecanosticta</taxon>
    </lineage>
</organism>
<keyword evidence="1" id="KW-0040">ANK repeat</keyword>
<dbReference type="EMBL" id="CAVMBE010000005">
    <property type="protein sequence ID" value="CAK3827781.1"/>
    <property type="molecule type" value="Genomic_DNA"/>
</dbReference>
<evidence type="ECO:0000313" key="2">
    <source>
        <dbReference type="EMBL" id="CAK3827781.1"/>
    </source>
</evidence>
<keyword evidence="3" id="KW-1185">Reference proteome</keyword>
<accession>A0AAI8YSR4</accession>
<dbReference type="InterPro" id="IPR036770">
    <property type="entry name" value="Ankyrin_rpt-contain_sf"/>
</dbReference>
<evidence type="ECO:0000313" key="3">
    <source>
        <dbReference type="Proteomes" id="UP001296104"/>
    </source>
</evidence>
<dbReference type="Gene3D" id="1.25.40.20">
    <property type="entry name" value="Ankyrin repeat-containing domain"/>
    <property type="match status" value="1"/>
</dbReference>
<name>A0AAI8YSR4_9PEZI</name>
<dbReference type="PROSITE" id="PS50297">
    <property type="entry name" value="ANK_REP_REGION"/>
    <property type="match status" value="1"/>
</dbReference>
<protein>
    <submittedName>
        <fullName evidence="2">Viral A-type inclusion</fullName>
    </submittedName>
</protein>
<dbReference type="PROSITE" id="PS50088">
    <property type="entry name" value="ANK_REPEAT"/>
    <property type="match status" value="1"/>
</dbReference>
<evidence type="ECO:0000256" key="1">
    <source>
        <dbReference type="PROSITE-ProRule" id="PRU00023"/>
    </source>
</evidence>
<sequence length="370" mass="42369">MANDSLEALIAHCNALLGRLYRHLVQHKLHEEADEIEDISHDFHHITTQYNDDVRRRDQALTHLQQDLSVERLSRQDLESENRRHVFEMEDRDLEIARLQKRIDARDEALRDLAQENEFALQDQTRENARAIWDLVEGNKISLAAAARAAYLEGQQQGAEKVYERERWLRELQISSEAQAPPLLPPELRRALVLGKKEDIFQSPHSSHPLVLHHAALFGELEIARHVLSQQHIDPNTTCSILGASDHRLGGVTPMHLALGAQQKQMLQLLFDSGGSVHLPPPQQSRHGGSRKTSAAPPMWLVSRRWLDLVGEKDVGGVLEGLKNLGWDPHAVLSHHRQKGELQTMRSLARRDLCDRPELQREVLRFLDRW</sequence>
<dbReference type="SUPFAM" id="SSF48403">
    <property type="entry name" value="Ankyrin repeat"/>
    <property type="match status" value="1"/>
</dbReference>
<proteinExistence type="predicted"/>
<dbReference type="Proteomes" id="UP001296104">
    <property type="component" value="Unassembled WGS sequence"/>
</dbReference>
<dbReference type="AlphaFoldDB" id="A0AAI8YSR4"/>
<gene>
    <name evidence="2" type="ORF">LECACI_7A001290</name>
</gene>
<comment type="caution">
    <text evidence="2">The sequence shown here is derived from an EMBL/GenBank/DDBJ whole genome shotgun (WGS) entry which is preliminary data.</text>
</comment>
<dbReference type="InterPro" id="IPR002110">
    <property type="entry name" value="Ankyrin_rpt"/>
</dbReference>
<reference evidence="2" key="1">
    <citation type="submission" date="2023-11" db="EMBL/GenBank/DDBJ databases">
        <authorList>
            <person name="Alioto T."/>
            <person name="Alioto T."/>
            <person name="Gomez Garrido J."/>
        </authorList>
    </citation>
    <scope>NUCLEOTIDE SEQUENCE</scope>
</reference>
<feature type="repeat" description="ANK" evidence="1">
    <location>
        <begin position="250"/>
        <end position="282"/>
    </location>
</feature>